<feature type="chain" id="PRO_5022192348" description="PsbP C-terminal domain-containing protein" evidence="1">
    <location>
        <begin position="29"/>
        <end position="197"/>
    </location>
</feature>
<evidence type="ECO:0000256" key="1">
    <source>
        <dbReference type="SAM" id="SignalP"/>
    </source>
</evidence>
<reference evidence="2 3" key="1">
    <citation type="submission" date="2019-03" db="EMBL/GenBank/DDBJ databases">
        <title>Deep-cultivation of Planctomycetes and their phenomic and genomic characterization uncovers novel biology.</title>
        <authorList>
            <person name="Wiegand S."/>
            <person name="Jogler M."/>
            <person name="Boedeker C."/>
            <person name="Pinto D."/>
            <person name="Vollmers J."/>
            <person name="Rivas-Marin E."/>
            <person name="Kohn T."/>
            <person name="Peeters S.H."/>
            <person name="Heuer A."/>
            <person name="Rast P."/>
            <person name="Oberbeckmann S."/>
            <person name="Bunk B."/>
            <person name="Jeske O."/>
            <person name="Meyerdierks A."/>
            <person name="Storesund J.E."/>
            <person name="Kallscheuer N."/>
            <person name="Luecker S."/>
            <person name="Lage O.M."/>
            <person name="Pohl T."/>
            <person name="Merkel B.J."/>
            <person name="Hornburger P."/>
            <person name="Mueller R.-W."/>
            <person name="Bruemmer F."/>
            <person name="Labrenz M."/>
            <person name="Spormann A.M."/>
            <person name="Op den Camp H."/>
            <person name="Overmann J."/>
            <person name="Amann R."/>
            <person name="Jetten M.S.M."/>
            <person name="Mascher T."/>
            <person name="Medema M.H."/>
            <person name="Devos D.P."/>
            <person name="Kaster A.-K."/>
            <person name="Ovreas L."/>
            <person name="Rohde M."/>
            <person name="Galperin M.Y."/>
            <person name="Jogler C."/>
        </authorList>
    </citation>
    <scope>NUCLEOTIDE SEQUENCE [LARGE SCALE GENOMIC DNA]</scope>
    <source>
        <strain evidence="2 3">Enr10</strain>
    </source>
</reference>
<evidence type="ECO:0000313" key="2">
    <source>
        <dbReference type="EMBL" id="QDT29070.1"/>
    </source>
</evidence>
<dbReference type="RefSeq" id="WP_145451312.1">
    <property type="nucleotide sequence ID" value="NZ_CP037421.1"/>
</dbReference>
<gene>
    <name evidence="2" type="ORF">Enr10x_44190</name>
</gene>
<name>A0A517QBQ7_9PLAN</name>
<keyword evidence="3" id="KW-1185">Reference proteome</keyword>
<protein>
    <recommendedName>
        <fullName evidence="4">PsbP C-terminal domain-containing protein</fullName>
    </recommendedName>
</protein>
<keyword evidence="1" id="KW-0732">Signal</keyword>
<sequence precursor="true">MISPTTYRRVLYSILGICLAIYACTADAAEDAAKTNDVKIKDITLKVPADWKSAPPSNRLRLAQFEIPAVKGDKEPAELVISSFGGTGGGVAANVSRWIGQFNSEGRKAKVSQGEAKDGKYVIVDISGTYNKSIGPPILRKTEAVPNSRMIGVILAVEGKAYYFLKLTGPDKTVSGAADALRTSFGASAKDEKPFEQ</sequence>
<evidence type="ECO:0008006" key="4">
    <source>
        <dbReference type="Google" id="ProtNLM"/>
    </source>
</evidence>
<accession>A0A517QBQ7</accession>
<organism evidence="2 3">
    <name type="scientific">Gimesia panareensis</name>
    <dbReference type="NCBI Taxonomy" id="2527978"/>
    <lineage>
        <taxon>Bacteria</taxon>
        <taxon>Pseudomonadati</taxon>
        <taxon>Planctomycetota</taxon>
        <taxon>Planctomycetia</taxon>
        <taxon>Planctomycetales</taxon>
        <taxon>Planctomycetaceae</taxon>
        <taxon>Gimesia</taxon>
    </lineage>
</organism>
<dbReference type="EMBL" id="CP037421">
    <property type="protein sequence ID" value="QDT29070.1"/>
    <property type="molecule type" value="Genomic_DNA"/>
</dbReference>
<dbReference type="AlphaFoldDB" id="A0A517QBQ7"/>
<evidence type="ECO:0000313" key="3">
    <source>
        <dbReference type="Proteomes" id="UP000315647"/>
    </source>
</evidence>
<dbReference type="Proteomes" id="UP000315647">
    <property type="component" value="Chromosome"/>
</dbReference>
<proteinExistence type="predicted"/>
<feature type="signal peptide" evidence="1">
    <location>
        <begin position="1"/>
        <end position="28"/>
    </location>
</feature>